<evidence type="ECO:0000256" key="12">
    <source>
        <dbReference type="ARBA" id="ARBA00023139"/>
    </source>
</evidence>
<accession>A0ABY4IB88</accession>
<dbReference type="Gene3D" id="3.10.560.10">
    <property type="entry name" value="Outer membrane lipoprotein wza domain like"/>
    <property type="match status" value="2"/>
</dbReference>
<dbReference type="PANTHER" id="PTHR33619">
    <property type="entry name" value="POLYSACCHARIDE EXPORT PROTEIN GFCE-RELATED"/>
    <property type="match status" value="1"/>
</dbReference>
<evidence type="ECO:0000256" key="6">
    <source>
        <dbReference type="ARBA" id="ARBA00022692"/>
    </source>
</evidence>
<keyword evidence="10" id="KW-0626">Porin</keyword>
<evidence type="ECO:0000256" key="10">
    <source>
        <dbReference type="ARBA" id="ARBA00023114"/>
    </source>
</evidence>
<sequence>MNPEDVIVFNAPSMASPGTAGGGPQVTGYLVNEQGFIEYPVLGQVKAAGLTKEQLTTYLRDELNNRKLMKDPVVSVRFLNYRVTVLGEVSRPGVFAINNERMSIMEALGIAGDITIYGKKDNVLLIREVDGQRTIKRLNLNSDDILSSPYYYLQSNDVVYVEPTKARVANASGNRQTISIILSSISLFVIILDRLILN</sequence>
<feature type="domain" description="SLBB" evidence="16">
    <location>
        <begin position="82"/>
        <end position="161"/>
    </location>
</feature>
<evidence type="ECO:0000256" key="2">
    <source>
        <dbReference type="ARBA" id="ARBA00009450"/>
    </source>
</evidence>
<evidence type="ECO:0000256" key="9">
    <source>
        <dbReference type="ARBA" id="ARBA00023065"/>
    </source>
</evidence>
<evidence type="ECO:0000259" key="15">
    <source>
        <dbReference type="Pfam" id="PF02563"/>
    </source>
</evidence>
<gene>
    <name evidence="17" type="ORF">MYF79_11640</name>
</gene>
<keyword evidence="3" id="KW-0813">Transport</keyword>
<evidence type="ECO:0000256" key="13">
    <source>
        <dbReference type="ARBA" id="ARBA00023237"/>
    </source>
</evidence>
<evidence type="ECO:0000313" key="17">
    <source>
        <dbReference type="EMBL" id="UPK72913.1"/>
    </source>
</evidence>
<evidence type="ECO:0000256" key="14">
    <source>
        <dbReference type="ARBA" id="ARBA00023288"/>
    </source>
</evidence>
<keyword evidence="5" id="KW-0762">Sugar transport</keyword>
<comment type="similarity">
    <text evidence="2">Belongs to the BexD/CtrA/VexA family.</text>
</comment>
<dbReference type="EMBL" id="CP095855">
    <property type="protein sequence ID" value="UPK72913.1"/>
    <property type="molecule type" value="Genomic_DNA"/>
</dbReference>
<dbReference type="InterPro" id="IPR003715">
    <property type="entry name" value="Poly_export_N"/>
</dbReference>
<comment type="subcellular location">
    <subcellularLocation>
        <location evidence="1">Cell outer membrane</location>
        <topology evidence="1">Multi-pass membrane protein</topology>
    </subcellularLocation>
</comment>
<feature type="domain" description="Polysaccharide export protein N-terminal" evidence="15">
    <location>
        <begin position="6"/>
        <end position="78"/>
    </location>
</feature>
<evidence type="ECO:0000256" key="5">
    <source>
        <dbReference type="ARBA" id="ARBA00022597"/>
    </source>
</evidence>
<evidence type="ECO:0000256" key="8">
    <source>
        <dbReference type="ARBA" id="ARBA00023047"/>
    </source>
</evidence>
<evidence type="ECO:0000256" key="11">
    <source>
        <dbReference type="ARBA" id="ARBA00023136"/>
    </source>
</evidence>
<dbReference type="Pfam" id="PF22461">
    <property type="entry name" value="SLBB_2"/>
    <property type="match status" value="1"/>
</dbReference>
<evidence type="ECO:0000256" key="1">
    <source>
        <dbReference type="ARBA" id="ARBA00004571"/>
    </source>
</evidence>
<evidence type="ECO:0000259" key="16">
    <source>
        <dbReference type="Pfam" id="PF22461"/>
    </source>
</evidence>
<proteinExistence type="inferred from homology"/>
<keyword evidence="11" id="KW-0472">Membrane</keyword>
<dbReference type="PANTHER" id="PTHR33619:SF3">
    <property type="entry name" value="POLYSACCHARIDE EXPORT PROTEIN GFCE-RELATED"/>
    <property type="match status" value="1"/>
</dbReference>
<dbReference type="InterPro" id="IPR049712">
    <property type="entry name" value="Poly_export"/>
</dbReference>
<dbReference type="InterPro" id="IPR054765">
    <property type="entry name" value="SLBB_dom"/>
</dbReference>
<dbReference type="RefSeq" id="WP_247815084.1">
    <property type="nucleotide sequence ID" value="NZ_CP095855.1"/>
</dbReference>
<keyword evidence="18" id="KW-1185">Reference proteome</keyword>
<keyword evidence="7" id="KW-0732">Signal</keyword>
<keyword evidence="14" id="KW-0449">Lipoprotein</keyword>
<protein>
    <submittedName>
        <fullName evidence="17">Polysaccharide biosynthesis/export family protein</fullName>
    </submittedName>
</protein>
<evidence type="ECO:0000256" key="7">
    <source>
        <dbReference type="ARBA" id="ARBA00022729"/>
    </source>
</evidence>
<dbReference type="Pfam" id="PF02563">
    <property type="entry name" value="Poly_export"/>
    <property type="match status" value="1"/>
</dbReference>
<keyword evidence="8" id="KW-0625">Polysaccharide transport</keyword>
<keyword evidence="12" id="KW-0564">Palmitate</keyword>
<keyword evidence="6" id="KW-0812">Transmembrane</keyword>
<keyword evidence="4" id="KW-1134">Transmembrane beta strand</keyword>
<reference evidence="17 18" key="1">
    <citation type="submission" date="2022-04" db="EMBL/GenBank/DDBJ databases">
        <title>The arsenic-methylating capacity of Chitinophaga filiformis YT5 during chitin decomposition.</title>
        <authorList>
            <person name="Chen G."/>
            <person name="Liang Y."/>
        </authorList>
    </citation>
    <scope>NUCLEOTIDE SEQUENCE [LARGE SCALE GENOMIC DNA]</scope>
    <source>
        <strain evidence="17 18">YT5</strain>
    </source>
</reference>
<name>A0ABY4IB88_CHIFI</name>
<evidence type="ECO:0000313" key="18">
    <source>
        <dbReference type="Proteomes" id="UP000830198"/>
    </source>
</evidence>
<evidence type="ECO:0000256" key="4">
    <source>
        <dbReference type="ARBA" id="ARBA00022452"/>
    </source>
</evidence>
<dbReference type="Gene3D" id="3.30.1950.10">
    <property type="entry name" value="wza like domain"/>
    <property type="match status" value="1"/>
</dbReference>
<dbReference type="Proteomes" id="UP000830198">
    <property type="component" value="Chromosome"/>
</dbReference>
<evidence type="ECO:0000256" key="3">
    <source>
        <dbReference type="ARBA" id="ARBA00022448"/>
    </source>
</evidence>
<organism evidence="17 18">
    <name type="scientific">Chitinophaga filiformis</name>
    <name type="common">Myxococcus filiformis</name>
    <name type="synonym">Flexibacter filiformis</name>
    <dbReference type="NCBI Taxonomy" id="104663"/>
    <lineage>
        <taxon>Bacteria</taxon>
        <taxon>Pseudomonadati</taxon>
        <taxon>Bacteroidota</taxon>
        <taxon>Chitinophagia</taxon>
        <taxon>Chitinophagales</taxon>
        <taxon>Chitinophagaceae</taxon>
        <taxon>Chitinophaga</taxon>
    </lineage>
</organism>
<keyword evidence="13" id="KW-0998">Cell outer membrane</keyword>
<keyword evidence="9" id="KW-0406">Ion transport</keyword>